<evidence type="ECO:0000256" key="1">
    <source>
        <dbReference type="SAM" id="Phobius"/>
    </source>
</evidence>
<dbReference type="Pfam" id="PF00560">
    <property type="entry name" value="LRR_1"/>
    <property type="match status" value="2"/>
</dbReference>
<feature type="signal peptide" evidence="2">
    <location>
        <begin position="1"/>
        <end position="25"/>
    </location>
</feature>
<keyword evidence="3" id="KW-0675">Receptor</keyword>
<name>A0A2I0AQW2_9ASPA</name>
<keyword evidence="1" id="KW-1133">Transmembrane helix</keyword>
<dbReference type="STRING" id="1088818.A0A2I0AQW2"/>
<dbReference type="GO" id="GO:0004674">
    <property type="term" value="F:protein serine/threonine kinase activity"/>
    <property type="evidence" value="ECO:0007669"/>
    <property type="project" value="UniProtKB-EC"/>
</dbReference>
<keyword evidence="3" id="KW-0808">Transferase</keyword>
<dbReference type="PANTHER" id="PTHR48007">
    <property type="entry name" value="LEUCINE-RICH REPEAT RECEPTOR-LIKE PROTEIN KINASE PXC1"/>
    <property type="match status" value="1"/>
</dbReference>
<keyword evidence="3" id="KW-0418">Kinase</keyword>
<feature type="transmembrane region" description="Helical" evidence="1">
    <location>
        <begin position="254"/>
        <end position="277"/>
    </location>
</feature>
<dbReference type="PANTHER" id="PTHR48007:SF84">
    <property type="entry name" value="(WILD MALAYSIAN BANANA) HYPOTHETICAL PROTEIN"/>
    <property type="match status" value="1"/>
</dbReference>
<feature type="chain" id="PRO_5014174880" evidence="2">
    <location>
        <begin position="26"/>
        <end position="401"/>
    </location>
</feature>
<dbReference type="InterPro" id="IPR011009">
    <property type="entry name" value="Kinase-like_dom_sf"/>
</dbReference>
<dbReference type="InterPro" id="IPR032675">
    <property type="entry name" value="LRR_dom_sf"/>
</dbReference>
<reference evidence="3 4" key="1">
    <citation type="journal article" date="2017" name="Nature">
        <title>The Apostasia genome and the evolution of orchids.</title>
        <authorList>
            <person name="Zhang G.Q."/>
            <person name="Liu K.W."/>
            <person name="Li Z."/>
            <person name="Lohaus R."/>
            <person name="Hsiao Y.Y."/>
            <person name="Niu S.C."/>
            <person name="Wang J.Y."/>
            <person name="Lin Y.C."/>
            <person name="Xu Q."/>
            <person name="Chen L.J."/>
            <person name="Yoshida K."/>
            <person name="Fujiwara S."/>
            <person name="Wang Z.W."/>
            <person name="Zhang Y.Q."/>
            <person name="Mitsuda N."/>
            <person name="Wang M."/>
            <person name="Liu G.H."/>
            <person name="Pecoraro L."/>
            <person name="Huang H.X."/>
            <person name="Xiao X.J."/>
            <person name="Lin M."/>
            <person name="Wu X.Y."/>
            <person name="Wu W.L."/>
            <person name="Chen Y.Y."/>
            <person name="Chang S.B."/>
            <person name="Sakamoto S."/>
            <person name="Ohme-Takagi M."/>
            <person name="Yagi M."/>
            <person name="Zeng S.J."/>
            <person name="Shen C.Y."/>
            <person name="Yeh C.M."/>
            <person name="Luo Y.B."/>
            <person name="Tsai W.C."/>
            <person name="Van de Peer Y."/>
            <person name="Liu Z.J."/>
        </authorList>
    </citation>
    <scope>NUCLEOTIDE SEQUENCE [LARGE SCALE GENOMIC DNA]</scope>
    <source>
        <strain evidence="4">cv. Shenzhen</strain>
        <tissue evidence="3">Stem</tissue>
    </source>
</reference>
<keyword evidence="4" id="KW-1185">Reference proteome</keyword>
<dbReference type="EMBL" id="KZ451959">
    <property type="protein sequence ID" value="PKA57930.1"/>
    <property type="molecule type" value="Genomic_DNA"/>
</dbReference>
<accession>A0A2I0AQW2</accession>
<dbReference type="SUPFAM" id="SSF56112">
    <property type="entry name" value="Protein kinase-like (PK-like)"/>
    <property type="match status" value="1"/>
</dbReference>
<dbReference type="Pfam" id="PF13855">
    <property type="entry name" value="LRR_8"/>
    <property type="match status" value="1"/>
</dbReference>
<evidence type="ECO:0000313" key="4">
    <source>
        <dbReference type="Proteomes" id="UP000236161"/>
    </source>
</evidence>
<keyword evidence="2" id="KW-0732">Signal</keyword>
<organism evidence="3 4">
    <name type="scientific">Apostasia shenzhenica</name>
    <dbReference type="NCBI Taxonomy" id="1088818"/>
    <lineage>
        <taxon>Eukaryota</taxon>
        <taxon>Viridiplantae</taxon>
        <taxon>Streptophyta</taxon>
        <taxon>Embryophyta</taxon>
        <taxon>Tracheophyta</taxon>
        <taxon>Spermatophyta</taxon>
        <taxon>Magnoliopsida</taxon>
        <taxon>Liliopsida</taxon>
        <taxon>Asparagales</taxon>
        <taxon>Orchidaceae</taxon>
        <taxon>Apostasioideae</taxon>
        <taxon>Apostasia</taxon>
    </lineage>
</organism>
<dbReference type="OrthoDB" id="1394818at2759"/>
<dbReference type="Gene3D" id="3.80.10.10">
    <property type="entry name" value="Ribonuclease Inhibitor"/>
    <property type="match status" value="1"/>
</dbReference>
<dbReference type="Gene3D" id="3.30.200.20">
    <property type="entry name" value="Phosphorylase Kinase, domain 1"/>
    <property type="match status" value="1"/>
</dbReference>
<dbReference type="InterPro" id="IPR001611">
    <property type="entry name" value="Leu-rich_rpt"/>
</dbReference>
<sequence length="401" mass="43390">MPSTPRKMELLRLLFLLPFLSAALSSCDPSQPHLLSLAFTSVSGFRLPLLPDCGGCLRDLRLPSQNLSGTVSWMFLRNITTLETVDLSGNSLEGSIPGGFWSAPALAAVNLAGNLLGGHLRFDRLAVRSSLRALNLSGNRFTGATGLSWHYGLQVLDLSGNSIALVPMGLRSLVLLQYLDLSGNFMAGEFPGDFPAIAGLRHLNLSSNNFTGTVDSESLNKFGVSAFVNTGSNLSFAEASFAQKQRKKNKHSKALIAILSAAALIASAITGVLWFLLRRKKWEKVSKKTAAVVAKVEWVAEARWEAPVVVFQKPLMELTFADMVEATSGFGRESLLAEGWRRGPLYRAVLPGEMNVVVRVLDSAAPTEETAAAAAFREIGRLRHPNLLPLLGYCICGNFFE</sequence>
<gene>
    <name evidence="3" type="ORF">AXF42_Ash012469</name>
</gene>
<dbReference type="GO" id="GO:0004714">
    <property type="term" value="F:transmembrane receptor protein tyrosine kinase activity"/>
    <property type="evidence" value="ECO:0007669"/>
    <property type="project" value="UniProtKB-EC"/>
</dbReference>
<dbReference type="EC" id="2.7.10.1" evidence="3"/>
<dbReference type="EC" id="2.7.11.1" evidence="3"/>
<keyword evidence="1" id="KW-0472">Membrane</keyword>
<dbReference type="SUPFAM" id="SSF52058">
    <property type="entry name" value="L domain-like"/>
    <property type="match status" value="1"/>
</dbReference>
<dbReference type="PROSITE" id="PS51257">
    <property type="entry name" value="PROKAR_LIPOPROTEIN"/>
    <property type="match status" value="1"/>
</dbReference>
<evidence type="ECO:0000256" key="2">
    <source>
        <dbReference type="SAM" id="SignalP"/>
    </source>
</evidence>
<protein>
    <submittedName>
        <fullName evidence="3">Putative LRR receptor-like serine/threonine-protein kinase</fullName>
        <ecNumber evidence="3">2.7.10.1</ecNumber>
        <ecNumber evidence="3">2.7.11.1</ecNumber>
    </submittedName>
</protein>
<dbReference type="InterPro" id="IPR046959">
    <property type="entry name" value="PRK1-6/SRF4-like"/>
</dbReference>
<evidence type="ECO:0000313" key="3">
    <source>
        <dbReference type="EMBL" id="PKA57930.1"/>
    </source>
</evidence>
<keyword evidence="1" id="KW-0812">Transmembrane</keyword>
<proteinExistence type="predicted"/>
<dbReference type="Proteomes" id="UP000236161">
    <property type="component" value="Unassembled WGS sequence"/>
</dbReference>
<dbReference type="AlphaFoldDB" id="A0A2I0AQW2"/>